<dbReference type="InterPro" id="IPR001660">
    <property type="entry name" value="SAM"/>
</dbReference>
<dbReference type="Gene3D" id="1.10.150.50">
    <property type="entry name" value="Transcription Factor, Ets-1"/>
    <property type="match status" value="1"/>
</dbReference>
<feature type="domain" description="SAM" evidence="3">
    <location>
        <begin position="402"/>
        <end position="461"/>
    </location>
</feature>
<evidence type="ECO:0000256" key="1">
    <source>
        <dbReference type="ARBA" id="ARBA00022737"/>
    </source>
</evidence>
<dbReference type="CDD" id="cd09487">
    <property type="entry name" value="SAM_superfamily"/>
    <property type="match status" value="1"/>
</dbReference>
<dbReference type="EMBL" id="CABITT030000003">
    <property type="protein sequence ID" value="VVA97283.1"/>
    <property type="molecule type" value="Genomic_DNA"/>
</dbReference>
<dbReference type="Pfam" id="PF07647">
    <property type="entry name" value="SAM_2"/>
    <property type="match status" value="1"/>
</dbReference>
<sequence>MAKLRPKQLEPSKTGPSKVGFDGEEDGWVLVKKQRVFIVLPSLPLPEQFTMEKPATSQSQAEFREAIADVQETTLVQTVVPSLTPPEQFMLQKPETSQSQAALRDVIVDMHETTPVHTVVPSLPLPEHFVLQKPSHSLAELRDGILDTHKNTSVHTVVPSLPITEQYTLQKPAASQSQAELRDGAHTQKTTPVQTMAPSLPVTEHHNLKKPVTLQSQAELRDGMAHTKKTTPVHTMVPSLPVTEHYNLQKPATLQSQAELRADKLETSLVHTMVPSLPVPERCTLQKPTTSQSRAKQRDFVADAHETTHFHIAEPEACPDFTSVDKPEMVMDHNLTTRKAPAARRSLQDCRMNPDRRPEIQRRRTGHKPIRFPRVLCSSVVMDNEKLRVLNLERKVEKAGGLNKWVGSIGLGTEFEKMLRGQRMSKFQVANLTMEKLKHMGALAVGPRRKLIHAIRCVYHPHCLRASFN</sequence>
<dbReference type="PANTHER" id="PTHR10627:SF68">
    <property type="entry name" value="F26K24.15 PROTEIN-RELATED"/>
    <property type="match status" value="1"/>
</dbReference>
<dbReference type="Proteomes" id="UP000489600">
    <property type="component" value="Unassembled WGS sequence"/>
</dbReference>
<dbReference type="PROSITE" id="PS50105">
    <property type="entry name" value="SAM_DOMAIN"/>
    <property type="match status" value="1"/>
</dbReference>
<dbReference type="AlphaFoldDB" id="A0A565B7E9"/>
<gene>
    <name evidence="4" type="ORF">ANE_LOCUS7728</name>
</gene>
<keyword evidence="5" id="KW-1185">Reference proteome</keyword>
<protein>
    <recommendedName>
        <fullName evidence="3">SAM domain-containing protein</fullName>
    </recommendedName>
</protein>
<evidence type="ECO:0000259" key="3">
    <source>
        <dbReference type="PROSITE" id="PS50105"/>
    </source>
</evidence>
<dbReference type="OrthoDB" id="1106271at2759"/>
<evidence type="ECO:0000313" key="5">
    <source>
        <dbReference type="Proteomes" id="UP000489600"/>
    </source>
</evidence>
<keyword evidence="1" id="KW-0677">Repeat</keyword>
<organism evidence="4 5">
    <name type="scientific">Arabis nemorensis</name>
    <dbReference type="NCBI Taxonomy" id="586526"/>
    <lineage>
        <taxon>Eukaryota</taxon>
        <taxon>Viridiplantae</taxon>
        <taxon>Streptophyta</taxon>
        <taxon>Embryophyta</taxon>
        <taxon>Tracheophyta</taxon>
        <taxon>Spermatophyta</taxon>
        <taxon>Magnoliopsida</taxon>
        <taxon>eudicotyledons</taxon>
        <taxon>Gunneridae</taxon>
        <taxon>Pentapetalae</taxon>
        <taxon>rosids</taxon>
        <taxon>malvids</taxon>
        <taxon>Brassicales</taxon>
        <taxon>Brassicaceae</taxon>
        <taxon>Arabideae</taxon>
        <taxon>Arabis</taxon>
    </lineage>
</organism>
<dbReference type="SUPFAM" id="SSF47769">
    <property type="entry name" value="SAM/Pointed domain"/>
    <property type="match status" value="1"/>
</dbReference>
<feature type="region of interest" description="Disordered" evidence="2">
    <location>
        <begin position="1"/>
        <end position="23"/>
    </location>
</feature>
<name>A0A565B7E9_9BRAS</name>
<reference evidence="4" key="1">
    <citation type="submission" date="2019-07" db="EMBL/GenBank/DDBJ databases">
        <authorList>
            <person name="Dittberner H."/>
        </authorList>
    </citation>
    <scope>NUCLEOTIDE SEQUENCE [LARGE SCALE GENOMIC DNA]</scope>
</reference>
<comment type="caution">
    <text evidence="4">The sequence shown here is derived from an EMBL/GenBank/DDBJ whole genome shotgun (WGS) entry which is preliminary data.</text>
</comment>
<proteinExistence type="predicted"/>
<accession>A0A565B7E9</accession>
<evidence type="ECO:0000256" key="2">
    <source>
        <dbReference type="SAM" id="MobiDB-lite"/>
    </source>
</evidence>
<dbReference type="InterPro" id="IPR013761">
    <property type="entry name" value="SAM/pointed_sf"/>
</dbReference>
<dbReference type="PANTHER" id="PTHR10627">
    <property type="entry name" value="SCP160"/>
    <property type="match status" value="1"/>
</dbReference>
<evidence type="ECO:0000313" key="4">
    <source>
        <dbReference type="EMBL" id="VVA97283.1"/>
    </source>
</evidence>